<dbReference type="NCBIfam" id="NF033218">
    <property type="entry name" value="anchor_AmaP"/>
    <property type="match status" value="1"/>
</dbReference>
<evidence type="ECO:0000313" key="2">
    <source>
        <dbReference type="EMBL" id="MFB9520433.1"/>
    </source>
</evidence>
<comment type="caution">
    <text evidence="2">The sequence shown here is derived from an EMBL/GenBank/DDBJ whole genome shotgun (WGS) entry which is preliminary data.</text>
</comment>
<keyword evidence="3" id="KW-1185">Reference proteome</keyword>
<evidence type="ECO:0000313" key="3">
    <source>
        <dbReference type="Proteomes" id="UP001589718"/>
    </source>
</evidence>
<dbReference type="EMBL" id="JBHMCR010000006">
    <property type="protein sequence ID" value="MFB9520433.1"/>
    <property type="molecule type" value="Genomic_DNA"/>
</dbReference>
<keyword evidence="1" id="KW-0812">Transmembrane</keyword>
<evidence type="ECO:0000256" key="1">
    <source>
        <dbReference type="SAM" id="Phobius"/>
    </source>
</evidence>
<proteinExistence type="predicted"/>
<feature type="transmembrane region" description="Helical" evidence="1">
    <location>
        <begin position="60"/>
        <end position="81"/>
    </location>
</feature>
<organism evidence="2 3">
    <name type="scientific">Streptomyces cremeus</name>
    <dbReference type="NCBI Taxonomy" id="66881"/>
    <lineage>
        <taxon>Bacteria</taxon>
        <taxon>Bacillati</taxon>
        <taxon>Actinomycetota</taxon>
        <taxon>Actinomycetes</taxon>
        <taxon>Kitasatosporales</taxon>
        <taxon>Streptomycetaceae</taxon>
        <taxon>Streptomyces</taxon>
    </lineage>
</organism>
<accession>A0ABV5PCC5</accession>
<keyword evidence="1" id="KW-0472">Membrane</keyword>
<gene>
    <name evidence="2" type="primary">amaP</name>
    <name evidence="2" type="ORF">ACFFTU_10790</name>
</gene>
<protein>
    <submittedName>
        <fullName evidence="2">Alkaline shock response membrane anchor protein AmaP</fullName>
    </submittedName>
</protein>
<name>A0ABV5PCC5_STRCM</name>
<sequence length="190" mass="20050">MRNPVNRVLLGLLGLALVVLGGSALAAGLGMPVPSWWPFSGRDDVLLSAADRTRWRDEGWWWPVVIAALAVAALLALWWLLAQLRGKRLGTVRVGDPADSVLLRGRALERVLGEEVEAVPGVSRAAVSLKGSRTAPRARISLTVTPSADPAGVVAEVTETALARAGGSIGTGRLPGVLRLHGRGRGRRVQ</sequence>
<dbReference type="Proteomes" id="UP001589718">
    <property type="component" value="Unassembled WGS sequence"/>
</dbReference>
<keyword evidence="1" id="KW-1133">Transmembrane helix</keyword>
<reference evidence="2 3" key="1">
    <citation type="submission" date="2024-09" db="EMBL/GenBank/DDBJ databases">
        <authorList>
            <person name="Sun Q."/>
            <person name="Mori K."/>
        </authorList>
    </citation>
    <scope>NUCLEOTIDE SEQUENCE [LARGE SCALE GENOMIC DNA]</scope>
    <source>
        <strain evidence="2 3">JCM 4362</strain>
    </source>
</reference>
<dbReference type="RefSeq" id="WP_345224267.1">
    <property type="nucleotide sequence ID" value="NZ_BAAAXE010000013.1"/>
</dbReference>